<dbReference type="Pfam" id="PF25183">
    <property type="entry name" value="OMP_b-brl_4"/>
    <property type="match status" value="1"/>
</dbReference>
<gene>
    <name evidence="9" type="ORF">HDF16_001081</name>
</gene>
<dbReference type="GO" id="GO:0015344">
    <property type="term" value="F:siderophore uptake transmembrane transporter activity"/>
    <property type="evidence" value="ECO:0007669"/>
    <property type="project" value="TreeGrafter"/>
</dbReference>
<keyword evidence="6" id="KW-0998">Cell outer membrane</keyword>
<dbReference type="SUPFAM" id="SSF49464">
    <property type="entry name" value="Carboxypeptidase regulatory domain-like"/>
    <property type="match status" value="1"/>
</dbReference>
<dbReference type="InterPro" id="IPR036942">
    <property type="entry name" value="Beta-barrel_TonB_sf"/>
</dbReference>
<dbReference type="GO" id="GO:0009279">
    <property type="term" value="C:cell outer membrane"/>
    <property type="evidence" value="ECO:0007669"/>
    <property type="project" value="UniProtKB-SubCell"/>
</dbReference>
<feature type="compositionally biased region" description="Polar residues" evidence="7">
    <location>
        <begin position="220"/>
        <end position="236"/>
    </location>
</feature>
<dbReference type="PANTHER" id="PTHR30069">
    <property type="entry name" value="TONB-DEPENDENT OUTER MEMBRANE RECEPTOR"/>
    <property type="match status" value="1"/>
</dbReference>
<comment type="caution">
    <text evidence="9">The sequence shown here is derived from an EMBL/GenBank/DDBJ whole genome shotgun (WGS) entry which is preliminary data.</text>
</comment>
<evidence type="ECO:0000256" key="1">
    <source>
        <dbReference type="ARBA" id="ARBA00004571"/>
    </source>
</evidence>
<evidence type="ECO:0000256" key="2">
    <source>
        <dbReference type="ARBA" id="ARBA00022448"/>
    </source>
</evidence>
<dbReference type="Pfam" id="PF13620">
    <property type="entry name" value="CarboxypepD_reg"/>
    <property type="match status" value="1"/>
</dbReference>
<evidence type="ECO:0000256" key="3">
    <source>
        <dbReference type="ARBA" id="ARBA00022452"/>
    </source>
</evidence>
<dbReference type="EMBL" id="JACHIP010000001">
    <property type="protein sequence ID" value="MBB5056412.1"/>
    <property type="molecule type" value="Genomic_DNA"/>
</dbReference>
<dbReference type="RefSeq" id="WP_184214057.1">
    <property type="nucleotide sequence ID" value="NZ_JACHIP010000001.1"/>
</dbReference>
<evidence type="ECO:0000256" key="4">
    <source>
        <dbReference type="ARBA" id="ARBA00022692"/>
    </source>
</evidence>
<dbReference type="SUPFAM" id="SSF56935">
    <property type="entry name" value="Porins"/>
    <property type="match status" value="1"/>
</dbReference>
<keyword evidence="2" id="KW-0813">Transport</keyword>
<reference evidence="9 10" key="1">
    <citation type="submission" date="2020-08" db="EMBL/GenBank/DDBJ databases">
        <title>Genomic Encyclopedia of Type Strains, Phase IV (KMG-V): Genome sequencing to study the core and pangenomes of soil and plant-associated prokaryotes.</title>
        <authorList>
            <person name="Whitman W."/>
        </authorList>
    </citation>
    <scope>NUCLEOTIDE SEQUENCE [LARGE SCALE GENOMIC DNA]</scope>
    <source>
        <strain evidence="9 10">M8UP14</strain>
    </source>
</reference>
<evidence type="ECO:0000313" key="9">
    <source>
        <dbReference type="EMBL" id="MBB5056412.1"/>
    </source>
</evidence>
<proteinExistence type="predicted"/>
<evidence type="ECO:0000259" key="8">
    <source>
        <dbReference type="Pfam" id="PF25183"/>
    </source>
</evidence>
<evidence type="ECO:0000313" key="10">
    <source>
        <dbReference type="Proteomes" id="UP000540989"/>
    </source>
</evidence>
<dbReference type="InterPro" id="IPR057601">
    <property type="entry name" value="Oar-like_b-barrel"/>
</dbReference>
<dbReference type="GO" id="GO:0044718">
    <property type="term" value="P:siderophore transmembrane transport"/>
    <property type="evidence" value="ECO:0007669"/>
    <property type="project" value="TreeGrafter"/>
</dbReference>
<feature type="region of interest" description="Disordered" evidence="7">
    <location>
        <begin position="434"/>
        <end position="455"/>
    </location>
</feature>
<dbReference type="InterPro" id="IPR008969">
    <property type="entry name" value="CarboxyPept-like_regulatory"/>
</dbReference>
<feature type="domain" description="TonB-dependent transporter Oar-like beta-barrel" evidence="8">
    <location>
        <begin position="289"/>
        <end position="1185"/>
    </location>
</feature>
<sequence length="1201" mass="127197">MQSPSPDHSLNQLWIGINSAQHSARKSKWIFSAMIALALSCVGTKPLAAQFRTSVQGTVTDPQGAVIPGAKVTLKDTANNAEIIRTSDGAGLFNFGALPPDTFTLTVEAKGFQKNVLTNIKFIPEQPNSLNVALTLGASDVSVEVNASSTPTLDTETANIGGTISAADIKHLPSFNRDVFTLSQLAPGAISDGSQSRTGGVYQAPGNQGPGGSGNGGSAPTENGPQVNSNGQQYGNNGISLDGISTVSAVWGGTSIITPSPEAVDNVRIVTNGYDAENGRFSGAQTMVTTKSGTNQIHGSLFIDAHRPGLNAANRPVRASDGTIIGSSVKDTDRYNQYGGSVGGPIWKDKVFAFFAYETSPDDTLSTSTGWYETPSLRSSAPAASIASQFVNFAGNAPSGTIVTSGETCKAVGLQEGANCATIAGQGLDIGSPLTNGLGKQDPTAGGTTSNPGLGNGLDGTADVAFYSIASPVSSTYTQYAGRLDAQATKNDHVSFTMFWVPSTKTSYNGSPRAYNLFHHDQINQANAVIWNHTFSPTFLNEARANAAAWRYNELATNPQQPLGLPQDTVDFAPGATLGTFGSPAGNDLNQWTFSYKDVATKVLGSHTVKFGGEYTALHYLQNPSGQPDFEFYNIWTFLNDAPYQEAGSFNAATGIPGGVRSDQRQNLFGAFVQDDWRAKPNLTLHAGIRYNYFGALYSKQNNIPNVTLGQGTAAYTGLTVGANKGGIWNPQKLNFGPQFSFNWSPQSLGGKTVIRGGYGMAFNQNEIAITANASFNPPISNSYTFRFNSPTDPGANGPKILYGISSDITSLNGYASNPNTITTYTAAGLPAAGSASIIIAGDGHGNVPTTYFHHFSLDIQQELSKWAVFTLGYQGSLGRHIINHQTPNAPAAVAGVPFNQLVTGGDFWVNAGSSRNHALLASINHPMSHGFSAQAQFMWAKSQDTDGSGPYSEDPYYPLSHSLTYGLSDYNVGKSLKIFGTWQPVLFHGDKRWVEKIAGGWNLSGIFSVHTGFPYSALYNLPSSLYCNNCGYTQLRASYLGGAKGGHSNSDFINNTNFAGQATGEVKTPGTVNGNAGTVAYSNRYFAVANFQNTIQLQSTANVNNPTVALPNLPGSQRNIFDGPNYHNLDASLSKSFGLPKLPVLGEDSHFEIRANALNLFNILNLDVNQVNKIVDSGSFGQDQTPLGGRIVTLSARFEF</sequence>
<feature type="compositionally biased region" description="Gly residues" evidence="7">
    <location>
        <begin position="208"/>
        <end position="217"/>
    </location>
</feature>
<comment type="subcellular location">
    <subcellularLocation>
        <location evidence="1">Cell outer membrane</location>
        <topology evidence="1">Multi-pass membrane protein</topology>
    </subcellularLocation>
</comment>
<keyword evidence="10" id="KW-1185">Reference proteome</keyword>
<dbReference type="AlphaFoldDB" id="A0A7W7ZAX6"/>
<keyword evidence="4" id="KW-0812">Transmembrane</keyword>
<dbReference type="PANTHER" id="PTHR30069:SF46">
    <property type="entry name" value="OAR PROTEIN"/>
    <property type="match status" value="1"/>
</dbReference>
<protein>
    <recommendedName>
        <fullName evidence="8">TonB-dependent transporter Oar-like beta-barrel domain-containing protein</fullName>
    </recommendedName>
</protein>
<evidence type="ECO:0000256" key="6">
    <source>
        <dbReference type="ARBA" id="ARBA00023237"/>
    </source>
</evidence>
<accession>A0A7W7ZAX6</accession>
<dbReference type="Proteomes" id="UP000540989">
    <property type="component" value="Unassembled WGS sequence"/>
</dbReference>
<dbReference type="Gene3D" id="2.60.40.1120">
    <property type="entry name" value="Carboxypeptidase-like, regulatory domain"/>
    <property type="match status" value="1"/>
</dbReference>
<evidence type="ECO:0000256" key="7">
    <source>
        <dbReference type="SAM" id="MobiDB-lite"/>
    </source>
</evidence>
<dbReference type="Gene3D" id="2.40.170.20">
    <property type="entry name" value="TonB-dependent receptor, beta-barrel domain"/>
    <property type="match status" value="1"/>
</dbReference>
<dbReference type="InterPro" id="IPR039426">
    <property type="entry name" value="TonB-dep_rcpt-like"/>
</dbReference>
<feature type="region of interest" description="Disordered" evidence="7">
    <location>
        <begin position="191"/>
        <end position="236"/>
    </location>
</feature>
<name>A0A7W7ZAX6_9BACT</name>
<keyword evidence="5" id="KW-0472">Membrane</keyword>
<organism evidence="9 10">
    <name type="scientific">Granulicella aggregans</name>
    <dbReference type="NCBI Taxonomy" id="474949"/>
    <lineage>
        <taxon>Bacteria</taxon>
        <taxon>Pseudomonadati</taxon>
        <taxon>Acidobacteriota</taxon>
        <taxon>Terriglobia</taxon>
        <taxon>Terriglobales</taxon>
        <taxon>Acidobacteriaceae</taxon>
        <taxon>Granulicella</taxon>
    </lineage>
</organism>
<evidence type="ECO:0000256" key="5">
    <source>
        <dbReference type="ARBA" id="ARBA00023136"/>
    </source>
</evidence>
<keyword evidence="3" id="KW-1134">Transmembrane beta strand</keyword>